<evidence type="ECO:0000313" key="2">
    <source>
        <dbReference type="EMBL" id="MDP9791504.1"/>
    </source>
</evidence>
<proteinExistence type="predicted"/>
<dbReference type="NCBIfam" id="TIGR03960">
    <property type="entry name" value="rSAM_fuse_unch"/>
    <property type="match status" value="1"/>
</dbReference>
<dbReference type="PROSITE" id="PS51918">
    <property type="entry name" value="RADICAL_SAM"/>
    <property type="match status" value="1"/>
</dbReference>
<dbReference type="InterPro" id="IPR023404">
    <property type="entry name" value="rSAM_horseshoe"/>
</dbReference>
<dbReference type="SMART" id="SM00729">
    <property type="entry name" value="Elp3"/>
    <property type="match status" value="1"/>
</dbReference>
<gene>
    <name evidence="2" type="ORF">J2S43_000016</name>
</gene>
<dbReference type="Gene3D" id="3.80.30.20">
    <property type="entry name" value="tm_1862 like domain"/>
    <property type="match status" value="1"/>
</dbReference>
<organism evidence="2 3">
    <name type="scientific">Catenuloplanes nepalensis</name>
    <dbReference type="NCBI Taxonomy" id="587533"/>
    <lineage>
        <taxon>Bacteria</taxon>
        <taxon>Bacillati</taxon>
        <taxon>Actinomycetota</taxon>
        <taxon>Actinomycetes</taxon>
        <taxon>Micromonosporales</taxon>
        <taxon>Micromonosporaceae</taxon>
        <taxon>Catenuloplanes</taxon>
    </lineage>
</organism>
<evidence type="ECO:0000313" key="3">
    <source>
        <dbReference type="Proteomes" id="UP001240984"/>
    </source>
</evidence>
<protein>
    <submittedName>
        <fullName evidence="2">Radical SAM family uncharacterized protein</fullName>
    </submittedName>
</protein>
<sequence>MSTAAPKSPASVWPQLEQLLPLISKPIQYVGGELGAVVKDWDSATVRWALMYPDAYEVGVPNQGVQILYEVLNEQADVLAERSYAVWPDLEALMRERGVSQFTVDSHRPVGAFDLFGLSFSTELGYTNLLTALDLAGIPLHAADRTDEHPIVVAGGHAAFNPEPIADFIDAAVLGDGEEAVLEITAIVRAWKAEGSPGGRDEILLRLAMTESAYVPRFYDVDYAEDGRIARIAPNRAGVPARIHKRTTMDLDAWPYPKKPIVPLAESVHERYAVEIFRGCTRGCRFCQAGMITRPVRERSIETVGQMVREGLEFSGYSEVGLLSLSSADHTEIGDMCSGLAEQYAGTNVSLSLPSTRVDAFNIELAQELSKNGRRTGLTFAPEGGSERIRRVINKMVSEEDLIRTVVTAYTNGWRQVKLYFMCGLPTEQDEDVLQIARLAHEVIKAGRAATGSKDIRCTVSIGGFVPKPHTPFQWAKMDRPEVIDNRLRMLKQAINSDRSLGRAIGYRYHDGEPSLIEGLLSRGDRRVGAVIRRVWEKGGRFDGWNEHFSFQRWVESAEETLPAFGVDLDWFTVRERFEDEVLPWDHLDSGLDKDWLWQDWQDSLSEFEQDDCRWTPCFDCGVCPSMDTEIQIGPTGKKLLPLTPLNAGGPRVHAH</sequence>
<dbReference type="InterPro" id="IPR007197">
    <property type="entry name" value="rSAM"/>
</dbReference>
<dbReference type="InterPro" id="IPR045784">
    <property type="entry name" value="Radical_SAM_N2"/>
</dbReference>
<dbReference type="Proteomes" id="UP001240984">
    <property type="component" value="Unassembled WGS sequence"/>
</dbReference>
<accession>A0ABT9MJA8</accession>
<dbReference type="Pfam" id="PF19864">
    <property type="entry name" value="Radical_SAM_N2"/>
    <property type="match status" value="1"/>
</dbReference>
<dbReference type="Pfam" id="PF04055">
    <property type="entry name" value="Radical_SAM"/>
    <property type="match status" value="1"/>
</dbReference>
<dbReference type="PANTHER" id="PTHR42731">
    <property type="entry name" value="SLL1084 PROTEIN"/>
    <property type="match status" value="1"/>
</dbReference>
<dbReference type="SUPFAM" id="SSF102114">
    <property type="entry name" value="Radical SAM enzymes"/>
    <property type="match status" value="1"/>
</dbReference>
<keyword evidence="3" id="KW-1185">Reference proteome</keyword>
<comment type="caution">
    <text evidence="2">The sequence shown here is derived from an EMBL/GenBank/DDBJ whole genome shotgun (WGS) entry which is preliminary data.</text>
</comment>
<dbReference type="EMBL" id="JAUSRA010000001">
    <property type="protein sequence ID" value="MDP9791504.1"/>
    <property type="molecule type" value="Genomic_DNA"/>
</dbReference>
<dbReference type="CDD" id="cd01335">
    <property type="entry name" value="Radical_SAM"/>
    <property type="match status" value="1"/>
</dbReference>
<dbReference type="InterPro" id="IPR058240">
    <property type="entry name" value="rSAM_sf"/>
</dbReference>
<dbReference type="InterPro" id="IPR006638">
    <property type="entry name" value="Elp3/MiaA/NifB-like_rSAM"/>
</dbReference>
<name>A0ABT9MJA8_9ACTN</name>
<dbReference type="SFLD" id="SFLDS00029">
    <property type="entry name" value="Radical_SAM"/>
    <property type="match status" value="1"/>
</dbReference>
<dbReference type="PANTHER" id="PTHR42731:SF1">
    <property type="entry name" value="RADICAL SAM DOMAIN PROTEIN"/>
    <property type="match status" value="1"/>
</dbReference>
<dbReference type="RefSeq" id="WP_306826376.1">
    <property type="nucleotide sequence ID" value="NZ_JAUSRA010000001.1"/>
</dbReference>
<feature type="domain" description="Radical SAM core" evidence="1">
    <location>
        <begin position="266"/>
        <end position="504"/>
    </location>
</feature>
<reference evidence="2 3" key="1">
    <citation type="submission" date="2023-07" db="EMBL/GenBank/DDBJ databases">
        <title>Sequencing the genomes of 1000 actinobacteria strains.</title>
        <authorList>
            <person name="Klenk H.-P."/>
        </authorList>
    </citation>
    <scope>NUCLEOTIDE SEQUENCE [LARGE SCALE GENOMIC DNA]</scope>
    <source>
        <strain evidence="2 3">DSM 44710</strain>
    </source>
</reference>
<dbReference type="SFLD" id="SFLDG01082">
    <property type="entry name" value="B12-binding_domain_containing"/>
    <property type="match status" value="1"/>
</dbReference>
<evidence type="ECO:0000259" key="1">
    <source>
        <dbReference type="PROSITE" id="PS51918"/>
    </source>
</evidence>
<dbReference type="Gene3D" id="3.40.50.280">
    <property type="entry name" value="Cobalamin-binding domain"/>
    <property type="match status" value="1"/>
</dbReference>
<dbReference type="InterPro" id="IPR023862">
    <property type="entry name" value="CHP03960_rSAM"/>
</dbReference>